<evidence type="ECO:0000313" key="3">
    <source>
        <dbReference type="Proteomes" id="UP001327093"/>
    </source>
</evidence>
<dbReference type="SUPFAM" id="SSF52096">
    <property type="entry name" value="ClpP/crotonase"/>
    <property type="match status" value="1"/>
</dbReference>
<dbReference type="RefSeq" id="WP_324268798.1">
    <property type="nucleotide sequence ID" value="NZ_JAWLNX010000027.1"/>
</dbReference>
<dbReference type="CDD" id="cd06558">
    <property type="entry name" value="crotonase-like"/>
    <property type="match status" value="1"/>
</dbReference>
<sequence>MSYEYVQVERHGHVMVIGINRPKKANSFNLQLCRELSSAYAELDADDSIRVGVLHGVGRHFTAGMDLREVGPEVSRGSSLLAPGGIHPWMVEGKRLSKPLIAAVHGKCLTLGVELVLAADIVVCAASASFAQLEPLLGLFPFGGVTVRLPQRAGWGNAMRWILTCEEYDAREAYRLGLVQEVVDDGDHLTRAMQLAEKIARQAPLAIKAVLENSRRALREGEAAAELEMPRLAQQTFNSEDGQAGIDTFRQPVSAPVFVGR</sequence>
<proteinExistence type="inferred from homology"/>
<accession>A0ABU6AIH1</accession>
<dbReference type="Pfam" id="PF00378">
    <property type="entry name" value="ECH_1"/>
    <property type="match status" value="1"/>
</dbReference>
<organism evidence="2 3">
    <name type="scientific">Saccharopolyspora mangrovi</name>
    <dbReference type="NCBI Taxonomy" id="3082379"/>
    <lineage>
        <taxon>Bacteria</taxon>
        <taxon>Bacillati</taxon>
        <taxon>Actinomycetota</taxon>
        <taxon>Actinomycetes</taxon>
        <taxon>Pseudonocardiales</taxon>
        <taxon>Pseudonocardiaceae</taxon>
        <taxon>Saccharopolyspora</taxon>
    </lineage>
</organism>
<dbReference type="Proteomes" id="UP001327093">
    <property type="component" value="Unassembled WGS sequence"/>
</dbReference>
<dbReference type="PANTHER" id="PTHR43802:SF1">
    <property type="entry name" value="IP11341P-RELATED"/>
    <property type="match status" value="1"/>
</dbReference>
<dbReference type="Gene3D" id="1.10.12.10">
    <property type="entry name" value="Lyase 2-enoyl-coa Hydratase, Chain A, domain 2"/>
    <property type="match status" value="1"/>
</dbReference>
<dbReference type="Gene3D" id="3.90.226.10">
    <property type="entry name" value="2-enoyl-CoA Hydratase, Chain A, domain 1"/>
    <property type="match status" value="1"/>
</dbReference>
<dbReference type="InterPro" id="IPR001753">
    <property type="entry name" value="Enoyl-CoA_hydra/iso"/>
</dbReference>
<evidence type="ECO:0000256" key="1">
    <source>
        <dbReference type="ARBA" id="ARBA00005254"/>
    </source>
</evidence>
<gene>
    <name evidence="2" type="ORF">R4I43_28550</name>
</gene>
<dbReference type="InterPro" id="IPR014748">
    <property type="entry name" value="Enoyl-CoA_hydra_C"/>
</dbReference>
<dbReference type="NCBIfam" id="NF005126">
    <property type="entry name" value="PRK06563.1"/>
    <property type="match status" value="1"/>
</dbReference>
<comment type="similarity">
    <text evidence="1">Belongs to the enoyl-CoA hydratase/isomerase family.</text>
</comment>
<protein>
    <submittedName>
        <fullName evidence="2">Crotonase/enoyl-CoA hydratase family protein</fullName>
    </submittedName>
</protein>
<comment type="caution">
    <text evidence="2">The sequence shown here is derived from an EMBL/GenBank/DDBJ whole genome shotgun (WGS) entry which is preliminary data.</text>
</comment>
<keyword evidence="3" id="KW-1185">Reference proteome</keyword>
<dbReference type="EMBL" id="JAWLNX010000027">
    <property type="protein sequence ID" value="MEB3371363.1"/>
    <property type="molecule type" value="Genomic_DNA"/>
</dbReference>
<name>A0ABU6AIH1_9PSEU</name>
<reference evidence="2 3" key="1">
    <citation type="submission" date="2023-10" db="EMBL/GenBank/DDBJ databases">
        <title>Saccharopolyspora sp. nov., isolated from mangrove soil.</title>
        <authorList>
            <person name="Lu Y."/>
            <person name="Liu W."/>
        </authorList>
    </citation>
    <scope>NUCLEOTIDE SEQUENCE [LARGE SCALE GENOMIC DNA]</scope>
    <source>
        <strain evidence="2 3">S2-29</strain>
    </source>
</reference>
<dbReference type="PANTHER" id="PTHR43802">
    <property type="entry name" value="ENOYL-COA HYDRATASE"/>
    <property type="match status" value="1"/>
</dbReference>
<evidence type="ECO:0000313" key="2">
    <source>
        <dbReference type="EMBL" id="MEB3371363.1"/>
    </source>
</evidence>
<dbReference type="InterPro" id="IPR029045">
    <property type="entry name" value="ClpP/crotonase-like_dom_sf"/>
</dbReference>